<feature type="compositionally biased region" description="Basic and acidic residues" evidence="5">
    <location>
        <begin position="197"/>
        <end position="207"/>
    </location>
</feature>
<comment type="function">
    <text evidence="1 3">Necessary for the splicing of pre-mRNA. Has a role in the recognition of the branch site (5'-UACUAAC-3'), the pyrimidine tract and the 3'-splice site at the 3'-end of introns.</text>
</comment>
<feature type="compositionally biased region" description="Low complexity" evidence="5">
    <location>
        <begin position="455"/>
        <end position="470"/>
    </location>
</feature>
<feature type="domain" description="CCHC-type" evidence="6">
    <location>
        <begin position="301"/>
        <end position="316"/>
    </location>
</feature>
<feature type="compositionally biased region" description="Basic and acidic residues" evidence="5">
    <location>
        <begin position="403"/>
        <end position="415"/>
    </location>
</feature>
<dbReference type="GO" id="GO:0048024">
    <property type="term" value="P:regulation of mRNA splicing, via spliceosome"/>
    <property type="evidence" value="ECO:0007669"/>
    <property type="project" value="TreeGrafter"/>
</dbReference>
<keyword evidence="4" id="KW-0175">Coiled coil</keyword>
<dbReference type="Pfam" id="PF00098">
    <property type="entry name" value="zf-CCHC"/>
    <property type="match status" value="2"/>
</dbReference>
<dbReference type="PROSITE" id="PS50158">
    <property type="entry name" value="ZF_CCHC"/>
    <property type="match status" value="2"/>
</dbReference>
<dbReference type="InterPro" id="IPR036612">
    <property type="entry name" value="KH_dom_type_1_sf"/>
</dbReference>
<dbReference type="InParanoid" id="H0EYA1"/>
<organism evidence="7 8">
    <name type="scientific">Glarea lozoyensis (strain ATCC 74030 / MF5533)</name>
    <dbReference type="NCBI Taxonomy" id="1104152"/>
    <lineage>
        <taxon>Eukaryota</taxon>
        <taxon>Fungi</taxon>
        <taxon>Dikarya</taxon>
        <taxon>Ascomycota</taxon>
        <taxon>Pezizomycotina</taxon>
        <taxon>Leotiomycetes</taxon>
        <taxon>Helotiales</taxon>
        <taxon>Helotiaceae</taxon>
        <taxon>Glarea</taxon>
    </lineage>
</organism>
<evidence type="ECO:0000256" key="5">
    <source>
        <dbReference type="SAM" id="MobiDB-lite"/>
    </source>
</evidence>
<reference evidence="7 8" key="1">
    <citation type="journal article" date="2012" name="Eukaryot. Cell">
        <title>Genome sequence of the fungus Glarea lozoyensis: the first genome sequence of a species from the Helotiaceae family.</title>
        <authorList>
            <person name="Youssar L."/>
            <person name="Gruening B.A."/>
            <person name="Erxleben A."/>
            <person name="Guenther S."/>
            <person name="Huettel W."/>
        </authorList>
    </citation>
    <scope>NUCLEOTIDE SEQUENCE [LARGE SCALE GENOMIC DNA]</scope>
    <source>
        <strain evidence="8">ATCC 74030 / MF5533</strain>
    </source>
</reference>
<evidence type="ECO:0000313" key="7">
    <source>
        <dbReference type="EMBL" id="EHK96471.1"/>
    </source>
</evidence>
<feature type="compositionally biased region" description="Basic and acidic residues" evidence="5">
    <location>
        <begin position="427"/>
        <end position="438"/>
    </location>
</feature>
<keyword evidence="3" id="KW-0507">mRNA processing</keyword>
<feature type="region of interest" description="Disordered" evidence="5">
    <location>
        <begin position="193"/>
        <end position="212"/>
    </location>
</feature>
<evidence type="ECO:0000259" key="6">
    <source>
        <dbReference type="PROSITE" id="PS50158"/>
    </source>
</evidence>
<feature type="compositionally biased region" description="Pro residues" evidence="5">
    <location>
        <begin position="516"/>
        <end position="551"/>
    </location>
</feature>
<gene>
    <name evidence="7" type="ORF">M7I_7800</name>
</gene>
<accession>H0EYA1</accession>
<dbReference type="Pfam" id="PF16275">
    <property type="entry name" value="SF1-HH"/>
    <property type="match status" value="1"/>
</dbReference>
<feature type="compositionally biased region" description="Polar residues" evidence="5">
    <location>
        <begin position="1"/>
        <end position="15"/>
    </location>
</feature>
<dbReference type="Proteomes" id="UP000005446">
    <property type="component" value="Unassembled WGS sequence"/>
</dbReference>
<comment type="caution">
    <text evidence="7">The sequence shown here is derived from an EMBL/GenBank/DDBJ whole genome shotgun (WGS) entry which is preliminary data.</text>
</comment>
<dbReference type="GO" id="GO:0005681">
    <property type="term" value="C:spliceosomal complex"/>
    <property type="evidence" value="ECO:0007669"/>
    <property type="project" value="UniProtKB-KW"/>
</dbReference>
<keyword evidence="8" id="KW-1185">Reference proteome</keyword>
<dbReference type="GO" id="GO:0045131">
    <property type="term" value="F:pre-mRNA branch point binding"/>
    <property type="evidence" value="ECO:0007669"/>
    <property type="project" value="UniProtKB-UniRule"/>
</dbReference>
<dbReference type="OrthoDB" id="6777263at2759"/>
<dbReference type="InterPro" id="IPR001878">
    <property type="entry name" value="Znf_CCHC"/>
</dbReference>
<feature type="region of interest" description="Disordered" evidence="5">
    <location>
        <begin position="1"/>
        <end position="81"/>
    </location>
</feature>
<dbReference type="GO" id="GO:0000398">
    <property type="term" value="P:mRNA splicing, via spliceosome"/>
    <property type="evidence" value="ECO:0007669"/>
    <property type="project" value="UniProtKB-UniRule"/>
</dbReference>
<feature type="region of interest" description="Disordered" evidence="5">
    <location>
        <begin position="319"/>
        <end position="342"/>
    </location>
</feature>
<dbReference type="InterPro" id="IPR032570">
    <property type="entry name" value="SF1-HH"/>
</dbReference>
<dbReference type="Gene3D" id="3.30.1370.10">
    <property type="entry name" value="K Homology domain, type 1"/>
    <property type="match status" value="1"/>
</dbReference>
<dbReference type="HOGENOM" id="CLU_016864_3_0_1"/>
<evidence type="ECO:0000256" key="2">
    <source>
        <dbReference type="PROSITE-ProRule" id="PRU00047"/>
    </source>
</evidence>
<evidence type="ECO:0000256" key="3">
    <source>
        <dbReference type="RuleBase" id="RU367126"/>
    </source>
</evidence>
<dbReference type="Gene3D" id="4.10.60.10">
    <property type="entry name" value="Zinc finger, CCHC-type"/>
    <property type="match status" value="1"/>
</dbReference>
<dbReference type="InterPro" id="IPR036875">
    <property type="entry name" value="Znf_CCHC_sf"/>
</dbReference>
<comment type="subcellular location">
    <subcellularLocation>
        <location evidence="3">Nucleus</location>
    </subcellularLocation>
</comment>
<keyword evidence="3" id="KW-0508">mRNA splicing</keyword>
<dbReference type="GO" id="GO:0003729">
    <property type="term" value="F:mRNA binding"/>
    <property type="evidence" value="ECO:0007669"/>
    <property type="project" value="TreeGrafter"/>
</dbReference>
<proteinExistence type="inferred from homology"/>
<feature type="compositionally biased region" description="Gly residues" evidence="5">
    <location>
        <begin position="471"/>
        <end position="486"/>
    </location>
</feature>
<keyword evidence="2 3" id="KW-0863">Zinc-finger</keyword>
<name>H0EYA1_GLAL7</name>
<dbReference type="PANTHER" id="PTHR11208:SF45">
    <property type="entry name" value="SPLICING FACTOR 1"/>
    <property type="match status" value="1"/>
</dbReference>
<comment type="similarity">
    <text evidence="3">Belongs to the BBP/SF1 family.</text>
</comment>
<feature type="coiled-coil region" evidence="4">
    <location>
        <begin position="222"/>
        <end position="274"/>
    </location>
</feature>
<feature type="domain" description="CCHC-type" evidence="6">
    <location>
        <begin position="276"/>
        <end position="291"/>
    </location>
</feature>
<dbReference type="SMART" id="SM00343">
    <property type="entry name" value="ZnF_C2HC"/>
    <property type="match status" value="2"/>
</dbReference>
<keyword evidence="3" id="KW-0539">Nucleus</keyword>
<dbReference type="SUPFAM" id="SSF54791">
    <property type="entry name" value="Eukaryotic type KH-domain (KH-domain type I)"/>
    <property type="match status" value="1"/>
</dbReference>
<dbReference type="PANTHER" id="PTHR11208">
    <property type="entry name" value="RNA-BINDING PROTEIN RELATED"/>
    <property type="match status" value="1"/>
</dbReference>
<dbReference type="InterPro" id="IPR045071">
    <property type="entry name" value="BBP-like"/>
</dbReference>
<feature type="compositionally biased region" description="Low complexity" evidence="5">
    <location>
        <begin position="327"/>
        <end position="342"/>
    </location>
</feature>
<dbReference type="GO" id="GO:0008270">
    <property type="term" value="F:zinc ion binding"/>
    <property type="evidence" value="ECO:0007669"/>
    <property type="project" value="UniProtKB-UniRule"/>
</dbReference>
<evidence type="ECO:0000256" key="1">
    <source>
        <dbReference type="ARBA" id="ARBA00053279"/>
    </source>
</evidence>
<protein>
    <recommendedName>
        <fullName evidence="3">Branchpoint-bridging protein</fullName>
    </recommendedName>
</protein>
<evidence type="ECO:0000256" key="4">
    <source>
        <dbReference type="SAM" id="Coils"/>
    </source>
</evidence>
<keyword evidence="3" id="KW-0747">Spliceosome</keyword>
<keyword evidence="3" id="KW-0479">Metal-binding</keyword>
<dbReference type="SUPFAM" id="SSF57756">
    <property type="entry name" value="Retrovirus zinc finger-like domains"/>
    <property type="match status" value="1"/>
</dbReference>
<dbReference type="AlphaFoldDB" id="H0EYA1"/>
<feature type="region of interest" description="Disordered" evidence="5">
    <location>
        <begin position="355"/>
        <end position="551"/>
    </location>
</feature>
<dbReference type="EMBL" id="AGUE01000248">
    <property type="protein sequence ID" value="EHK96471.1"/>
    <property type="molecule type" value="Genomic_DNA"/>
</dbReference>
<sequence length="551" mass="58808">MAWRQQGSTGSNNIPLGNRRRFGGESASPSRDDGGYNPTQPSGNGDAPSYKRGRSPVRAKEEIADDGSRRRKKRNRWGDATENKAAGLMGLPTAIMANMTSEQLEAYTLHLRIEEISQKLRIDDVVPADGDRSVIPRSHQGFDINRLRSPSPPPQYDNFGRRVNTREFRYRKRLEDERHKLIEKAMKAKIAIRGKGSVKEGKGRSDAAHTSNQEEDLHCLIMADTEEKVNKAKKLIHNIIETAASIPEGQNELKRNQLRELAALNGTLRDDENQACQNCGQIGHRKYDCPEQRNFTANIICRVCGNAGHMARDCPDRQRGANWRNDGPGAAPGPTAGHIGTGDAVDREYDQLMAELSGGGPANPEAARRIEAGPGGYDQGPPPDGDMKPWQRGPTGAAAPWQKRGDDRGGYDGRDAAPPGGSVAPWARDRPRDDRRDYYGGQNNQAPPPPPGGAAPPWQQNGSGYPAANAGGYGGYAAPGYSGGGYPAAPPPGLAAPPGLSSAGISALLQQFSGSAPPPPPPSSSAPPPPPPGSAPPPPPPSDQPPPPPPS</sequence>
<feature type="compositionally biased region" description="Basic and acidic residues" evidence="5">
    <location>
        <begin position="58"/>
        <end position="68"/>
    </location>
</feature>
<dbReference type="FunFam" id="4.10.60.10:FF:000030">
    <property type="entry name" value="Branchpoint-bridging protein"/>
    <property type="match status" value="1"/>
</dbReference>
<keyword evidence="3" id="KW-0862">Zinc</keyword>
<evidence type="ECO:0000313" key="8">
    <source>
        <dbReference type="Proteomes" id="UP000005446"/>
    </source>
</evidence>